<dbReference type="InterPro" id="IPR050306">
    <property type="entry name" value="PfkB_Carbo_kinase"/>
</dbReference>
<dbReference type="SUPFAM" id="SSF53613">
    <property type="entry name" value="Ribokinase-like"/>
    <property type="match status" value="1"/>
</dbReference>
<dbReference type="InterPro" id="IPR011611">
    <property type="entry name" value="PfkB_dom"/>
</dbReference>
<dbReference type="EMBL" id="HBIU01026174">
    <property type="protein sequence ID" value="CAE0633391.1"/>
    <property type="molecule type" value="Transcribed_RNA"/>
</dbReference>
<sequence>MSYGEQPRYKLKSTYWRHWRDAYTDRLQAISEESRSPEVLAFGDAFYDIIATKEAAGLSAEEMLEKRAWERQPGGESFNVALALAKLGTPTAFAGALGSDRDGRQLYKMLQESGVGTELVRWLPPGTRPTRRVLVAREGGTGEPVFSGFARPGVGAPWFADAGYRLSMEELEATKYHKTCKWVIAGTIGLAYKDSFLSHMELVRWTQKHNIALMVDVNWRPQFWQPPKEAPHDPTWEARAKARVATLCGCADVLKLTAKEGAWLTGRSASDVLEDPSLLREHFPQCQGFLVTNGGEEVAFDLLGCAGYVAPPEVPHVDEIGAGDAFCAGFLRATLGGGGPAARAATPAEVKASVLRAVRFGCATGALATTAVGCVAGHPDYHTAAALALRRPGRYTADLHPDL</sequence>
<gene>
    <name evidence="7" type="ORF">HAKA00212_LOCUS12104</name>
</gene>
<organism evidence="7">
    <name type="scientific">Heterosigma akashiwo</name>
    <name type="common">Chromophytic alga</name>
    <name type="synonym">Heterosigma carterae</name>
    <dbReference type="NCBI Taxonomy" id="2829"/>
    <lineage>
        <taxon>Eukaryota</taxon>
        <taxon>Sar</taxon>
        <taxon>Stramenopiles</taxon>
        <taxon>Ochrophyta</taxon>
        <taxon>Raphidophyceae</taxon>
        <taxon>Chattonellales</taxon>
        <taxon>Chattonellaceae</taxon>
        <taxon>Heterosigma</taxon>
    </lineage>
</organism>
<dbReference type="Pfam" id="PF00294">
    <property type="entry name" value="PfkB"/>
    <property type="match status" value="1"/>
</dbReference>
<dbReference type="AlphaFoldDB" id="A0A7S4D7S9"/>
<dbReference type="InterPro" id="IPR029056">
    <property type="entry name" value="Ribokinase-like"/>
</dbReference>
<comment type="similarity">
    <text evidence="1">Belongs to the carbohydrate kinase PfkB family.</text>
</comment>
<proteinExistence type="inferred from homology"/>
<evidence type="ECO:0000256" key="2">
    <source>
        <dbReference type="ARBA" id="ARBA00022679"/>
    </source>
</evidence>
<keyword evidence="3" id="KW-0547">Nucleotide-binding</keyword>
<keyword evidence="2" id="KW-0808">Transferase</keyword>
<evidence type="ECO:0000256" key="5">
    <source>
        <dbReference type="ARBA" id="ARBA00022840"/>
    </source>
</evidence>
<evidence type="ECO:0000256" key="4">
    <source>
        <dbReference type="ARBA" id="ARBA00022777"/>
    </source>
</evidence>
<evidence type="ECO:0000256" key="1">
    <source>
        <dbReference type="ARBA" id="ARBA00010688"/>
    </source>
</evidence>
<keyword evidence="4" id="KW-0418">Kinase</keyword>
<dbReference type="PANTHER" id="PTHR43085:SF1">
    <property type="entry name" value="PSEUDOURIDINE KINASE-RELATED"/>
    <property type="match status" value="1"/>
</dbReference>
<dbReference type="Gene3D" id="3.40.1190.20">
    <property type="match status" value="1"/>
</dbReference>
<accession>A0A7S4D7S9</accession>
<keyword evidence="5" id="KW-0067">ATP-binding</keyword>
<evidence type="ECO:0000259" key="6">
    <source>
        <dbReference type="Pfam" id="PF00294"/>
    </source>
</evidence>
<dbReference type="GO" id="GO:0005524">
    <property type="term" value="F:ATP binding"/>
    <property type="evidence" value="ECO:0007669"/>
    <property type="project" value="UniProtKB-KW"/>
</dbReference>
<evidence type="ECO:0000256" key="3">
    <source>
        <dbReference type="ARBA" id="ARBA00022741"/>
    </source>
</evidence>
<protein>
    <recommendedName>
        <fullName evidence="6">Carbohydrate kinase PfkB domain-containing protein</fullName>
    </recommendedName>
</protein>
<evidence type="ECO:0000313" key="7">
    <source>
        <dbReference type="EMBL" id="CAE0633391.1"/>
    </source>
</evidence>
<feature type="domain" description="Carbohydrate kinase PfkB" evidence="6">
    <location>
        <begin position="38"/>
        <end position="377"/>
    </location>
</feature>
<dbReference type="GO" id="GO:0016301">
    <property type="term" value="F:kinase activity"/>
    <property type="evidence" value="ECO:0007669"/>
    <property type="project" value="UniProtKB-KW"/>
</dbReference>
<name>A0A7S4D7S9_HETAK</name>
<reference evidence="7" key="1">
    <citation type="submission" date="2021-01" db="EMBL/GenBank/DDBJ databases">
        <authorList>
            <person name="Corre E."/>
            <person name="Pelletier E."/>
            <person name="Niang G."/>
            <person name="Scheremetjew M."/>
            <person name="Finn R."/>
            <person name="Kale V."/>
            <person name="Holt S."/>
            <person name="Cochrane G."/>
            <person name="Meng A."/>
            <person name="Brown T."/>
            <person name="Cohen L."/>
        </authorList>
    </citation>
    <scope>NUCLEOTIDE SEQUENCE</scope>
    <source>
        <strain evidence="7">CCMP3107</strain>
    </source>
</reference>
<dbReference type="PANTHER" id="PTHR43085">
    <property type="entry name" value="HEXOKINASE FAMILY MEMBER"/>
    <property type="match status" value="1"/>
</dbReference>